<feature type="domain" description="RlmI-like PUA" evidence="4">
    <location>
        <begin position="4"/>
        <end position="64"/>
    </location>
</feature>
<dbReference type="SUPFAM" id="SSF88697">
    <property type="entry name" value="PUA domain-like"/>
    <property type="match status" value="1"/>
</dbReference>
<reference evidence="5 6" key="1">
    <citation type="submission" date="2019-07" db="EMBL/GenBank/DDBJ databases">
        <authorList>
            <person name="Mohale T."/>
        </authorList>
    </citation>
    <scope>NUCLEOTIDE SEQUENCE [LARGE SCALE GENOMIC DNA]</scope>
    <source>
        <strain evidence="5 6">NTPn 59</strain>
    </source>
</reference>
<comment type="caution">
    <text evidence="5">The sequence shown here is derived from an EMBL/GenBank/DDBJ whole genome shotgun (WGS) entry which is preliminary data.</text>
</comment>
<keyword evidence="2 5" id="KW-0808">Transferase</keyword>
<dbReference type="InterPro" id="IPR036974">
    <property type="entry name" value="PUA_sf"/>
</dbReference>
<dbReference type="PANTHER" id="PTHR43042:SF3">
    <property type="entry name" value="RIBOSOMAL RNA LARGE SUBUNIT METHYLTRANSFERASE YWBD-RELATED"/>
    <property type="match status" value="1"/>
</dbReference>
<sequence length="194" mass="22306">MNRIRVSRRVEKKLAKGLVLLDASDLRDIDLTDQAVEVLSQDGKFLGSAYLSQQNKGIGWLVSKEKVSFSQIFFESLFRKAKEVRMPYYQDDLTTAFRLFNQEGDGFGGLTIDLYGDYAVFSWYNSFVYQIRELIVKAFKEVFPEVLGAYEKIRFKGLDYESAHVYGEKAPDYFTVLENGVLYQVFMNDGLMTG</sequence>
<dbReference type="SUPFAM" id="SSF53335">
    <property type="entry name" value="S-adenosyl-L-methionine-dependent methyltransferases"/>
    <property type="match status" value="1"/>
</dbReference>
<dbReference type="Gene3D" id="2.30.130.10">
    <property type="entry name" value="PUA domain"/>
    <property type="match status" value="1"/>
</dbReference>
<evidence type="ECO:0000256" key="1">
    <source>
        <dbReference type="ARBA" id="ARBA00022603"/>
    </source>
</evidence>
<organism evidence="5 6">
    <name type="scientific">Streptococcus pneumoniae</name>
    <dbReference type="NCBI Taxonomy" id="1313"/>
    <lineage>
        <taxon>Bacteria</taxon>
        <taxon>Bacillati</taxon>
        <taxon>Bacillota</taxon>
        <taxon>Bacilli</taxon>
        <taxon>Lactobacillales</taxon>
        <taxon>Streptococcaceae</taxon>
        <taxon>Streptococcus</taxon>
    </lineage>
</organism>
<dbReference type="InterPro" id="IPR015947">
    <property type="entry name" value="PUA-like_sf"/>
</dbReference>
<dbReference type="Gene3D" id="3.30.750.80">
    <property type="entry name" value="RNA methyltransferase domain (HRMD) like"/>
    <property type="match status" value="1"/>
</dbReference>
<dbReference type="PANTHER" id="PTHR43042">
    <property type="entry name" value="SAM-DEPENDENT METHYLTRANSFERASE"/>
    <property type="match status" value="1"/>
</dbReference>
<dbReference type="GO" id="GO:0008168">
    <property type="term" value="F:methyltransferase activity"/>
    <property type="evidence" value="ECO:0007669"/>
    <property type="project" value="UniProtKB-KW"/>
</dbReference>
<evidence type="ECO:0000313" key="6">
    <source>
        <dbReference type="Proteomes" id="UP000315060"/>
    </source>
</evidence>
<accession>A0A559GDI2</accession>
<dbReference type="InterPro" id="IPR041532">
    <property type="entry name" value="RlmI-like_PUA"/>
</dbReference>
<evidence type="ECO:0000256" key="3">
    <source>
        <dbReference type="ARBA" id="ARBA00022691"/>
    </source>
</evidence>
<name>A0A559GDI2_STREE</name>
<dbReference type="Pfam" id="PF17785">
    <property type="entry name" value="PUA_3"/>
    <property type="match status" value="1"/>
</dbReference>
<dbReference type="GO" id="GO:0003723">
    <property type="term" value="F:RNA binding"/>
    <property type="evidence" value="ECO:0007669"/>
    <property type="project" value="InterPro"/>
</dbReference>
<dbReference type="EMBL" id="VMYC01000604">
    <property type="protein sequence ID" value="TVX61268.1"/>
    <property type="molecule type" value="Genomic_DNA"/>
</dbReference>
<evidence type="ECO:0000259" key="4">
    <source>
        <dbReference type="Pfam" id="PF17785"/>
    </source>
</evidence>
<dbReference type="InterPro" id="IPR029063">
    <property type="entry name" value="SAM-dependent_MTases_sf"/>
</dbReference>
<dbReference type="CDD" id="cd11572">
    <property type="entry name" value="RlmI_M_like"/>
    <property type="match status" value="1"/>
</dbReference>
<dbReference type="GO" id="GO:0032259">
    <property type="term" value="P:methylation"/>
    <property type="evidence" value="ECO:0007669"/>
    <property type="project" value="UniProtKB-KW"/>
</dbReference>
<evidence type="ECO:0000313" key="5">
    <source>
        <dbReference type="EMBL" id="TVX61268.1"/>
    </source>
</evidence>
<dbReference type="Proteomes" id="UP000315060">
    <property type="component" value="Unassembled WGS sequence"/>
</dbReference>
<feature type="non-terminal residue" evidence="5">
    <location>
        <position position="194"/>
    </location>
</feature>
<dbReference type="AlphaFoldDB" id="A0A559GDI2"/>
<keyword evidence="1 5" id="KW-0489">Methyltransferase</keyword>
<gene>
    <name evidence="5" type="ORF">AZJ28_13870</name>
</gene>
<keyword evidence="3" id="KW-0949">S-adenosyl-L-methionine</keyword>
<proteinExistence type="predicted"/>
<evidence type="ECO:0000256" key="2">
    <source>
        <dbReference type="ARBA" id="ARBA00022679"/>
    </source>
</evidence>
<protein>
    <submittedName>
        <fullName evidence="5">Class I SAM-dependent rRNA methyltransferase</fullName>
    </submittedName>
</protein>